<protein>
    <recommendedName>
        <fullName evidence="4">Transcription factor domain-containing protein</fullName>
    </recommendedName>
</protein>
<comment type="caution">
    <text evidence="2">The sequence shown here is derived from an EMBL/GenBank/DDBJ whole genome shotgun (WGS) entry which is preliminary data.</text>
</comment>
<evidence type="ECO:0000313" key="3">
    <source>
        <dbReference type="Proteomes" id="UP000623467"/>
    </source>
</evidence>
<feature type="signal peptide" evidence="1">
    <location>
        <begin position="1"/>
        <end position="27"/>
    </location>
</feature>
<sequence>MFTPGPSFLSSSMYSHLARMLLSFVIAQLPVPSPMHHAAELSCDTLQNLQRQLDRAYGDPYALAPRYVTLGYAYLCVDLHWRASELFLAAELQLALLVTVTELVARRGQGSLGAWDTSWY</sequence>
<evidence type="ECO:0000313" key="2">
    <source>
        <dbReference type="EMBL" id="KAF7367811.1"/>
    </source>
</evidence>
<proteinExistence type="predicted"/>
<keyword evidence="1" id="KW-0732">Signal</keyword>
<keyword evidence="3" id="KW-1185">Reference proteome</keyword>
<reference evidence="2" key="1">
    <citation type="submission" date="2020-05" db="EMBL/GenBank/DDBJ databases">
        <title>Mycena genomes resolve the evolution of fungal bioluminescence.</title>
        <authorList>
            <person name="Tsai I.J."/>
        </authorList>
    </citation>
    <scope>NUCLEOTIDE SEQUENCE</scope>
    <source>
        <strain evidence="2">160909Yilan</strain>
    </source>
</reference>
<gene>
    <name evidence="2" type="ORF">MSAN_00845400</name>
</gene>
<evidence type="ECO:0008006" key="4">
    <source>
        <dbReference type="Google" id="ProtNLM"/>
    </source>
</evidence>
<accession>A0A8H7DDR4</accession>
<organism evidence="2 3">
    <name type="scientific">Mycena sanguinolenta</name>
    <dbReference type="NCBI Taxonomy" id="230812"/>
    <lineage>
        <taxon>Eukaryota</taxon>
        <taxon>Fungi</taxon>
        <taxon>Dikarya</taxon>
        <taxon>Basidiomycota</taxon>
        <taxon>Agaricomycotina</taxon>
        <taxon>Agaricomycetes</taxon>
        <taxon>Agaricomycetidae</taxon>
        <taxon>Agaricales</taxon>
        <taxon>Marasmiineae</taxon>
        <taxon>Mycenaceae</taxon>
        <taxon>Mycena</taxon>
    </lineage>
</organism>
<feature type="chain" id="PRO_5034014579" description="Transcription factor domain-containing protein" evidence="1">
    <location>
        <begin position="28"/>
        <end position="120"/>
    </location>
</feature>
<dbReference type="Proteomes" id="UP000623467">
    <property type="component" value="Unassembled WGS sequence"/>
</dbReference>
<name>A0A8H7DDR4_9AGAR</name>
<dbReference type="AlphaFoldDB" id="A0A8H7DDR4"/>
<evidence type="ECO:0000256" key="1">
    <source>
        <dbReference type="SAM" id="SignalP"/>
    </source>
</evidence>
<dbReference type="EMBL" id="JACAZH010000005">
    <property type="protein sequence ID" value="KAF7367811.1"/>
    <property type="molecule type" value="Genomic_DNA"/>
</dbReference>